<dbReference type="Pfam" id="PF25954">
    <property type="entry name" value="Beta-barrel_RND_2"/>
    <property type="match status" value="1"/>
</dbReference>
<dbReference type="AlphaFoldDB" id="W0DLU0"/>
<dbReference type="NCBIfam" id="TIGR01730">
    <property type="entry name" value="RND_mfp"/>
    <property type="match status" value="1"/>
</dbReference>
<dbReference type="InterPro" id="IPR058637">
    <property type="entry name" value="YknX-like_C"/>
</dbReference>
<accession>W0DLU0</accession>
<sequence length="357" mass="38674">MKAFVIVLLLAAVGAGGLWFWSSQERAAGNASPAAGNAAVDRRIPVRLAVVEPQRFETVLESLGTAQANESVTLTATVTATVAEIAFRDGDEVEAGQILVRLASAEEFAEQREAQVALAEQRRELNRIRGLAADGIVPRQQVDQQRSRVEESEARLAAVEARLSDRVIRAPFAGVLGLRRVSSGSLVSPGTAVAELDDISVIKLDFTVPERFLGAVRAGKPVKARSVAFRDRVFEGVVTAVSTRVDVATRSFTVRAEIDNPERELRPGMLLTTRLPLDPADRLAIPEGAVLATADRHFVFRLADDGKVERQQIRIGRRQPGWVEVLDGLAAGDRVVTDGILRVRQGSEVRVLEEEPA</sequence>
<proteinExistence type="inferred from homology"/>
<dbReference type="Pfam" id="PF25989">
    <property type="entry name" value="YknX_C"/>
    <property type="match status" value="1"/>
</dbReference>
<evidence type="ECO:0000259" key="2">
    <source>
        <dbReference type="Pfam" id="PF25954"/>
    </source>
</evidence>
<dbReference type="KEGG" id="tti:THITH_16130"/>
<dbReference type="SUPFAM" id="SSF111369">
    <property type="entry name" value="HlyD-like secretion proteins"/>
    <property type="match status" value="1"/>
</dbReference>
<dbReference type="PANTHER" id="PTHR30469:SF16">
    <property type="entry name" value="HAE1 FAMILY EFFLUX PUMP MFP COMPONENT"/>
    <property type="match status" value="1"/>
</dbReference>
<organism evidence="4 5">
    <name type="scientific">Thioalkalivibrio paradoxus ARh 1</name>
    <dbReference type="NCBI Taxonomy" id="713585"/>
    <lineage>
        <taxon>Bacteria</taxon>
        <taxon>Pseudomonadati</taxon>
        <taxon>Pseudomonadota</taxon>
        <taxon>Gammaproteobacteria</taxon>
        <taxon>Chromatiales</taxon>
        <taxon>Ectothiorhodospiraceae</taxon>
        <taxon>Thioalkalivibrio</taxon>
    </lineage>
</organism>
<evidence type="ECO:0000313" key="4">
    <source>
        <dbReference type="EMBL" id="AHE99564.1"/>
    </source>
</evidence>
<reference evidence="4 5" key="1">
    <citation type="submission" date="2013-12" db="EMBL/GenBank/DDBJ databases">
        <authorList>
            <consortium name="DOE Joint Genome Institute"/>
            <person name="Muyzer G."/>
            <person name="Huntemann M."/>
            <person name="Han J."/>
            <person name="Chen A."/>
            <person name="Kyrpides N."/>
            <person name="Mavromatis K."/>
            <person name="Markowitz V."/>
            <person name="Palaniappan K."/>
            <person name="Ivanova N."/>
            <person name="Schaumberg A."/>
            <person name="Pati A."/>
            <person name="Liolios K."/>
            <person name="Nordberg H.P."/>
            <person name="Cantor M.N."/>
            <person name="Hua S.X."/>
            <person name="Woyke T."/>
        </authorList>
    </citation>
    <scope>NUCLEOTIDE SEQUENCE [LARGE SCALE GENOMIC DNA]</scope>
    <source>
        <strain evidence="4 5">ARh 1</strain>
    </source>
</reference>
<evidence type="ECO:0000259" key="3">
    <source>
        <dbReference type="Pfam" id="PF25989"/>
    </source>
</evidence>
<feature type="domain" description="CusB-like beta-barrel" evidence="2">
    <location>
        <begin position="205"/>
        <end position="275"/>
    </location>
</feature>
<dbReference type="InterPro" id="IPR058792">
    <property type="entry name" value="Beta-barrel_RND_2"/>
</dbReference>
<evidence type="ECO:0000313" key="5">
    <source>
        <dbReference type="Proteomes" id="UP000005289"/>
    </source>
</evidence>
<dbReference type="OrthoDB" id="9806939at2"/>
<keyword evidence="5" id="KW-1185">Reference proteome</keyword>
<evidence type="ECO:0000256" key="1">
    <source>
        <dbReference type="ARBA" id="ARBA00009477"/>
    </source>
</evidence>
<dbReference type="FunFam" id="2.40.30.170:FF:000010">
    <property type="entry name" value="Efflux RND transporter periplasmic adaptor subunit"/>
    <property type="match status" value="1"/>
</dbReference>
<dbReference type="Proteomes" id="UP000005289">
    <property type="component" value="Chromosome"/>
</dbReference>
<dbReference type="Gene3D" id="2.40.420.20">
    <property type="match status" value="1"/>
</dbReference>
<feature type="domain" description="YknX-like C-terminal permuted SH3-like" evidence="3">
    <location>
        <begin position="283"/>
        <end position="351"/>
    </location>
</feature>
<dbReference type="GO" id="GO:1990281">
    <property type="term" value="C:efflux pump complex"/>
    <property type="evidence" value="ECO:0007669"/>
    <property type="project" value="TreeGrafter"/>
</dbReference>
<gene>
    <name evidence="4" type="ORF">THITH_16130</name>
</gene>
<dbReference type="HOGENOM" id="CLU_018816_1_2_6"/>
<dbReference type="Gene3D" id="1.10.287.470">
    <property type="entry name" value="Helix hairpin bin"/>
    <property type="match status" value="1"/>
</dbReference>
<name>W0DLU0_9GAMM</name>
<comment type="similarity">
    <text evidence="1">Belongs to the membrane fusion protein (MFP) (TC 8.A.1) family.</text>
</comment>
<dbReference type="GO" id="GO:0015562">
    <property type="term" value="F:efflux transmembrane transporter activity"/>
    <property type="evidence" value="ECO:0007669"/>
    <property type="project" value="TreeGrafter"/>
</dbReference>
<dbReference type="PANTHER" id="PTHR30469">
    <property type="entry name" value="MULTIDRUG RESISTANCE PROTEIN MDTA"/>
    <property type="match status" value="1"/>
</dbReference>
<dbReference type="RefSeq" id="WP_025367638.1">
    <property type="nucleotide sequence ID" value="NZ_CP007029.1"/>
</dbReference>
<dbReference type="Gene3D" id="2.40.30.170">
    <property type="match status" value="1"/>
</dbReference>
<dbReference type="STRING" id="713585.THITH_16130"/>
<dbReference type="EMBL" id="CP007029">
    <property type="protein sequence ID" value="AHE99564.1"/>
    <property type="molecule type" value="Genomic_DNA"/>
</dbReference>
<dbReference type="Gene3D" id="2.40.50.100">
    <property type="match status" value="1"/>
</dbReference>
<protein>
    <submittedName>
        <fullName evidence="4">RND transporter</fullName>
    </submittedName>
</protein>
<dbReference type="InterPro" id="IPR006143">
    <property type="entry name" value="RND_pump_MFP"/>
</dbReference>